<proteinExistence type="predicted"/>
<gene>
    <name evidence="1" type="ORF">QQF64_027723</name>
</gene>
<comment type="caution">
    <text evidence="1">The sequence shown here is derived from an EMBL/GenBank/DDBJ whole genome shotgun (WGS) entry which is preliminary data.</text>
</comment>
<evidence type="ECO:0000313" key="1">
    <source>
        <dbReference type="EMBL" id="KAL1274909.1"/>
    </source>
</evidence>
<keyword evidence="2" id="KW-1185">Reference proteome</keyword>
<organism evidence="1 2">
    <name type="scientific">Cirrhinus molitorella</name>
    <name type="common">mud carp</name>
    <dbReference type="NCBI Taxonomy" id="172907"/>
    <lineage>
        <taxon>Eukaryota</taxon>
        <taxon>Metazoa</taxon>
        <taxon>Chordata</taxon>
        <taxon>Craniata</taxon>
        <taxon>Vertebrata</taxon>
        <taxon>Euteleostomi</taxon>
        <taxon>Actinopterygii</taxon>
        <taxon>Neopterygii</taxon>
        <taxon>Teleostei</taxon>
        <taxon>Ostariophysi</taxon>
        <taxon>Cypriniformes</taxon>
        <taxon>Cyprinidae</taxon>
        <taxon>Labeoninae</taxon>
        <taxon>Labeonini</taxon>
        <taxon>Cirrhinus</taxon>
    </lineage>
</organism>
<dbReference type="EMBL" id="JAYMGO010000005">
    <property type="protein sequence ID" value="KAL1274909.1"/>
    <property type="molecule type" value="Genomic_DNA"/>
</dbReference>
<accession>A0ABR3ND99</accession>
<reference evidence="1 2" key="1">
    <citation type="submission" date="2023-09" db="EMBL/GenBank/DDBJ databases">
        <authorList>
            <person name="Wang M."/>
        </authorList>
    </citation>
    <scope>NUCLEOTIDE SEQUENCE [LARGE SCALE GENOMIC DNA]</scope>
    <source>
        <strain evidence="1">GT-2023</strain>
        <tissue evidence="1">Liver</tissue>
    </source>
</reference>
<sequence length="167" mass="18969">MESNLIPSSFPIPLITRILTFVILLLNNRKPIYSPPATTTIPPPCSSLNIHWILAAKMEGGMERERESIIPNGASLRVAECETWRETEIYDHSVCVAETTHELNCEDGPPHEGQCSTPEVPQYCRHATLLPGPKVIWKETPAIHNHITGTRGEYEYFISWSWCQLFR</sequence>
<evidence type="ECO:0000313" key="2">
    <source>
        <dbReference type="Proteomes" id="UP001558613"/>
    </source>
</evidence>
<protein>
    <submittedName>
        <fullName evidence="1">Uncharacterized protein</fullName>
    </submittedName>
</protein>
<name>A0ABR3ND99_9TELE</name>
<dbReference type="Proteomes" id="UP001558613">
    <property type="component" value="Unassembled WGS sequence"/>
</dbReference>